<sequence>MELLVSFFKIFLIYILLPLGTVKFLFKYTFLKKFSSTSIEKNLGAIIIVVMLLSIYFIERSIGTL</sequence>
<evidence type="ECO:0000313" key="2">
    <source>
        <dbReference type="Proteomes" id="UP000275510"/>
    </source>
</evidence>
<reference evidence="1 2" key="1">
    <citation type="submission" date="2018-12" db="EMBL/GenBank/DDBJ databases">
        <authorList>
            <consortium name="Pathogen Informatics"/>
        </authorList>
    </citation>
    <scope>NUCLEOTIDE SEQUENCE [LARGE SCALE GENOMIC DNA]</scope>
    <source>
        <strain evidence="1 2">NCTC10976</strain>
    </source>
</reference>
<dbReference type="EMBL" id="LR134515">
    <property type="protein sequence ID" value="VEJ17766.1"/>
    <property type="molecule type" value="Genomic_DNA"/>
</dbReference>
<organism evidence="1 2">
    <name type="scientific">Actinobacillus pleuropneumoniae</name>
    <name type="common">Haemophilus pleuropneumoniae</name>
    <dbReference type="NCBI Taxonomy" id="715"/>
    <lineage>
        <taxon>Bacteria</taxon>
        <taxon>Pseudomonadati</taxon>
        <taxon>Pseudomonadota</taxon>
        <taxon>Gammaproteobacteria</taxon>
        <taxon>Pasteurellales</taxon>
        <taxon>Pasteurellaceae</taxon>
        <taxon>Actinobacillus</taxon>
    </lineage>
</organism>
<evidence type="ECO:0000313" key="1">
    <source>
        <dbReference type="EMBL" id="VEJ17766.1"/>
    </source>
</evidence>
<protein>
    <submittedName>
        <fullName evidence="1">Uncharacterized protein</fullName>
    </submittedName>
</protein>
<accession>A0A380VUC3</accession>
<dbReference type="Proteomes" id="UP000275510">
    <property type="component" value="Chromosome"/>
</dbReference>
<gene>
    <name evidence="1" type="ORF">NCTC10976_01922</name>
</gene>
<proteinExistence type="predicted"/>
<name>A0A380VUC3_ACTPL</name>
<dbReference type="AlphaFoldDB" id="A0A380VUC3"/>